<dbReference type="Proteomes" id="UP001465668">
    <property type="component" value="Unassembled WGS sequence"/>
</dbReference>
<proteinExistence type="inferred from homology"/>
<dbReference type="Gene3D" id="3.40.50.720">
    <property type="entry name" value="NAD(P)-binding Rossmann-like Domain"/>
    <property type="match status" value="1"/>
</dbReference>
<protein>
    <recommendedName>
        <fullName evidence="3">carbonic anhydrase</fullName>
        <ecNumber evidence="3">4.2.1.1</ecNumber>
    </recommendedName>
</protein>
<comment type="catalytic activity">
    <reaction evidence="6">
        <text>hydrogencarbonate + H(+) = CO2 + H2O</text>
        <dbReference type="Rhea" id="RHEA:10748"/>
        <dbReference type="ChEBI" id="CHEBI:15377"/>
        <dbReference type="ChEBI" id="CHEBI:15378"/>
        <dbReference type="ChEBI" id="CHEBI:16526"/>
        <dbReference type="ChEBI" id="CHEBI:17544"/>
        <dbReference type="EC" id="4.2.1.1"/>
    </reaction>
</comment>
<comment type="similarity">
    <text evidence="2">Belongs to the ornithine cyclodeaminase/mu-crystallin family.</text>
</comment>
<name>A0ABR2XHG3_9PEZI</name>
<keyword evidence="9" id="KW-1185">Reference proteome</keyword>
<evidence type="ECO:0000256" key="4">
    <source>
        <dbReference type="ARBA" id="ARBA00022833"/>
    </source>
</evidence>
<comment type="caution">
    <text evidence="8">The sequence shown here is derived from an EMBL/GenBank/DDBJ whole genome shotgun (WGS) entry which is preliminary data.</text>
</comment>
<sequence>MGWLQKSSESRILHDISQRTKSVNSYVVPSFRRALLQPVSPTGAKTGKGKHRTNTDELYVVWLGCSDSRCPETTILGLQPGDVFVHRNVANIISPTDINTSAVIEYAVAQLRVKHVVLCGHTACGGAAAALGDARVGGVLDTWLTPLKAIRNANMEELNSIRDDKARAARIAEMNVEQGVKVLLANMTIAEHIQERDLQVHGTLFDIASGRIKDLGLGTGKPAKAALRGDGASEGGIIRGRHATLVFRSDGADAPLMACFPSLQNGSSIKDAASAWDQRGSILPLLQRSIRDLLAMALAVLSDEDIRSLLESLTHEDAEGFAYSLKSALHEYSTGTQSIEAGLIHQPDRTSIHSRATNATTLFMPSCSAAGHGVKVVTVSAPHANPSLPTIKPTGSLTLFSPLGTPIGFLHAQTLTAFRTALASSCLLQKRQHVRTLTVFGSGLQAYWHIRLALMFRGPTIRTINVINRRFSENAKHILKKFYAVPSEIKKREGWEGAQFSVLTPGYGEFERLLKEHVRAADVIYCTTPSVEPLFDATILTNHEGRRKGRLIVAIGSYTPEMRELPRGLLEQAVKTHGNGAHFHKHAVEGGVVIVDTLDGALKEAGEIIEAGLEPRQLVELGELAMIHKARTVEEDESIASGSTRGSTDVSSDMDSLSLGTTGSSAMSSVFGSTASKDGSSNRSSSRPSSPMRSHSNGFFHKRRSSSQGSVDRAKQKRDDHLARWLTTGNVIYKSVGLGLMDLVVGMDIIKLARDRGVGSHIENFS</sequence>
<evidence type="ECO:0000256" key="2">
    <source>
        <dbReference type="ARBA" id="ARBA00008903"/>
    </source>
</evidence>
<evidence type="ECO:0000256" key="5">
    <source>
        <dbReference type="ARBA" id="ARBA00023239"/>
    </source>
</evidence>
<dbReference type="PROSITE" id="PS00705">
    <property type="entry name" value="PROK_CO2_ANHYDRASE_2"/>
    <property type="match status" value="1"/>
</dbReference>
<dbReference type="InterPro" id="IPR001765">
    <property type="entry name" value="Carbonic_anhydrase"/>
</dbReference>
<gene>
    <name evidence="8" type="ORF">SCAR479_10262</name>
</gene>
<comment type="similarity">
    <text evidence="1">Belongs to the beta-class carbonic anhydrase family.</text>
</comment>
<accession>A0ABR2XHG3</accession>
<dbReference type="PANTHER" id="PTHR13812">
    <property type="entry name" value="KETIMINE REDUCTASE MU-CRYSTALLIN"/>
    <property type="match status" value="1"/>
</dbReference>
<dbReference type="EMBL" id="JARVKM010000054">
    <property type="protein sequence ID" value="KAK9773140.1"/>
    <property type="molecule type" value="Genomic_DNA"/>
</dbReference>
<keyword evidence="4" id="KW-0862">Zinc</keyword>
<dbReference type="Pfam" id="PF02423">
    <property type="entry name" value="OCD_Mu_crystall"/>
    <property type="match status" value="1"/>
</dbReference>
<evidence type="ECO:0000256" key="3">
    <source>
        <dbReference type="ARBA" id="ARBA00012925"/>
    </source>
</evidence>
<evidence type="ECO:0000256" key="1">
    <source>
        <dbReference type="ARBA" id="ARBA00006217"/>
    </source>
</evidence>
<reference evidence="8 9" key="1">
    <citation type="submission" date="2024-02" db="EMBL/GenBank/DDBJ databases">
        <title>First draft genome assembly of two strains of Seiridium cardinale.</title>
        <authorList>
            <person name="Emiliani G."/>
            <person name="Scali E."/>
        </authorList>
    </citation>
    <scope>NUCLEOTIDE SEQUENCE [LARGE SCALE GENOMIC DNA]</scope>
    <source>
        <strain evidence="8 9">BM-138-000479</strain>
    </source>
</reference>
<dbReference type="PANTHER" id="PTHR13812:SF19">
    <property type="entry name" value="KETIMINE REDUCTASE MU-CRYSTALLIN"/>
    <property type="match status" value="1"/>
</dbReference>
<dbReference type="InterPro" id="IPR036874">
    <property type="entry name" value="Carbonic_anhydrase_sf"/>
</dbReference>
<evidence type="ECO:0000256" key="6">
    <source>
        <dbReference type="ARBA" id="ARBA00048348"/>
    </source>
</evidence>
<dbReference type="InterPro" id="IPR036291">
    <property type="entry name" value="NAD(P)-bd_dom_sf"/>
</dbReference>
<feature type="region of interest" description="Disordered" evidence="7">
    <location>
        <begin position="633"/>
        <end position="718"/>
    </location>
</feature>
<dbReference type="SUPFAM" id="SSF51735">
    <property type="entry name" value="NAD(P)-binding Rossmann-fold domains"/>
    <property type="match status" value="1"/>
</dbReference>
<dbReference type="Pfam" id="PF00484">
    <property type="entry name" value="Pro_CA"/>
    <property type="match status" value="1"/>
</dbReference>
<organism evidence="8 9">
    <name type="scientific">Seiridium cardinale</name>
    <dbReference type="NCBI Taxonomy" id="138064"/>
    <lineage>
        <taxon>Eukaryota</taxon>
        <taxon>Fungi</taxon>
        <taxon>Dikarya</taxon>
        <taxon>Ascomycota</taxon>
        <taxon>Pezizomycotina</taxon>
        <taxon>Sordariomycetes</taxon>
        <taxon>Xylariomycetidae</taxon>
        <taxon>Amphisphaeriales</taxon>
        <taxon>Sporocadaceae</taxon>
        <taxon>Seiridium</taxon>
    </lineage>
</organism>
<evidence type="ECO:0000256" key="7">
    <source>
        <dbReference type="SAM" id="MobiDB-lite"/>
    </source>
</evidence>
<keyword evidence="5" id="KW-0456">Lyase</keyword>
<dbReference type="Gene3D" id="3.30.1780.10">
    <property type="entry name" value="ornithine cyclodeaminase, domain 1"/>
    <property type="match status" value="1"/>
</dbReference>
<evidence type="ECO:0000313" key="9">
    <source>
        <dbReference type="Proteomes" id="UP001465668"/>
    </source>
</evidence>
<dbReference type="EC" id="4.2.1.1" evidence="3"/>
<dbReference type="InterPro" id="IPR003462">
    <property type="entry name" value="ODC_Mu_crystall"/>
</dbReference>
<feature type="compositionally biased region" description="Low complexity" evidence="7">
    <location>
        <begin position="681"/>
        <end position="697"/>
    </location>
</feature>
<dbReference type="SUPFAM" id="SSF53056">
    <property type="entry name" value="beta-carbonic anhydrase, cab"/>
    <property type="match status" value="1"/>
</dbReference>
<dbReference type="Gene3D" id="3.40.1050.10">
    <property type="entry name" value="Carbonic anhydrase"/>
    <property type="match status" value="1"/>
</dbReference>
<dbReference type="SMART" id="SM00947">
    <property type="entry name" value="Pro_CA"/>
    <property type="match status" value="1"/>
</dbReference>
<dbReference type="InterPro" id="IPR015892">
    <property type="entry name" value="Carbonic_anhydrase_CS"/>
</dbReference>
<feature type="compositionally biased region" description="Polar residues" evidence="7">
    <location>
        <begin position="640"/>
        <end position="679"/>
    </location>
</feature>
<dbReference type="InterPro" id="IPR023401">
    <property type="entry name" value="ODC_N"/>
</dbReference>
<evidence type="ECO:0000313" key="8">
    <source>
        <dbReference type="EMBL" id="KAK9773140.1"/>
    </source>
</evidence>